<dbReference type="GO" id="GO:0106157">
    <property type="term" value="F:peptidyl-arginine 3-dioxygenase activity"/>
    <property type="evidence" value="ECO:0000318"/>
    <property type="project" value="GO_Central"/>
</dbReference>
<dbReference type="Gene3D" id="2.60.120.650">
    <property type="entry name" value="Cupin"/>
    <property type="match status" value="1"/>
</dbReference>
<accession>H2XNI7</accession>
<dbReference type="GO" id="GO:0046872">
    <property type="term" value="F:metal ion binding"/>
    <property type="evidence" value="ECO:0007669"/>
    <property type="project" value="UniProtKB-KW"/>
</dbReference>
<evidence type="ECO:0000256" key="4">
    <source>
        <dbReference type="ARBA" id="ARBA00022853"/>
    </source>
</evidence>
<dbReference type="PANTHER" id="PTHR12461:SF106">
    <property type="entry name" value="BIFUNCTIONAL PEPTIDASE AND ARGINYL-HYDROXYLASE JMJD5"/>
    <property type="match status" value="1"/>
</dbReference>
<dbReference type="GO" id="GO:0051864">
    <property type="term" value="F:histone H3K36 demethylase activity"/>
    <property type="evidence" value="ECO:0000318"/>
    <property type="project" value="GO_Central"/>
</dbReference>
<keyword evidence="4" id="KW-0156">Chromatin regulator</keyword>
<evidence type="ECO:0000256" key="7">
    <source>
        <dbReference type="ARBA" id="ARBA00023004"/>
    </source>
</evidence>
<dbReference type="FunFam" id="2.60.120.650:FF:000061">
    <property type="entry name" value="Glucosamine 6-phosphate N-acetyltransferase"/>
    <property type="match status" value="1"/>
</dbReference>
<sequence length="375" mass="43276">VIEPSALHLIKITYSAIKNKQYETAQSKSNQLLDYAWEKLNTGYWKDVPVEWRVLYSHASLCKAFSTYMISKENCSETIIQICDMGLLMGAPIFNGIFHKLTEALHEPLHVDEPPNKLARKILEEDTIPLAITGQKIPILFCPSIEEFQSKYMMKAEPVVLEGCMEHWPALSKWSNNYLSKIAGKRVVPVEVGSKYTNEKWGQKLVTVDKFISNFMENETPSDIGYLAQHQLFEQIPQLQKDIMVPDYCFISDNSSFDEEDVTINAWFGPKGTISPCHHDPKHNLLCQVKGSKYIRLFYPSCSNALYPYEGMLSNTSQVDVESTDNDQYPLFKDIDKTLIHEHVLTKGQMLYIPPKHWHYIRSLEQSYSVSFWWE</sequence>
<protein>
    <recommendedName>
        <fullName evidence="13">JmjC domain-containing protein 5</fullName>
    </recommendedName>
</protein>
<evidence type="ECO:0000256" key="10">
    <source>
        <dbReference type="ARBA" id="ARBA00023163"/>
    </source>
</evidence>
<dbReference type="HOGENOM" id="CLU_016785_0_3_1"/>
<comment type="cofactor">
    <cofactor evidence="1">
        <name>Fe(2+)</name>
        <dbReference type="ChEBI" id="CHEBI:29033"/>
    </cofactor>
</comment>
<evidence type="ECO:0000256" key="13">
    <source>
        <dbReference type="ARBA" id="ARBA00049800"/>
    </source>
</evidence>
<reference evidence="15" key="4">
    <citation type="submission" date="2025-09" db="UniProtKB">
        <authorList>
            <consortium name="Ensembl"/>
        </authorList>
    </citation>
    <scope>IDENTIFICATION</scope>
</reference>
<organism evidence="15 16">
    <name type="scientific">Ciona intestinalis</name>
    <name type="common">Transparent sea squirt</name>
    <name type="synonym">Ascidia intestinalis</name>
    <dbReference type="NCBI Taxonomy" id="7719"/>
    <lineage>
        <taxon>Eukaryota</taxon>
        <taxon>Metazoa</taxon>
        <taxon>Chordata</taxon>
        <taxon>Tunicata</taxon>
        <taxon>Ascidiacea</taxon>
        <taxon>Phlebobranchia</taxon>
        <taxon>Cionidae</taxon>
        <taxon>Ciona</taxon>
    </lineage>
</organism>
<dbReference type="GO" id="GO:0045892">
    <property type="term" value="P:negative regulation of DNA-templated transcription"/>
    <property type="evidence" value="ECO:0000318"/>
    <property type="project" value="GO_Central"/>
</dbReference>
<dbReference type="SMART" id="SM00558">
    <property type="entry name" value="JmjC"/>
    <property type="match status" value="1"/>
</dbReference>
<feature type="domain" description="JmjC" evidence="14">
    <location>
        <begin position="234"/>
        <end position="375"/>
    </location>
</feature>
<reference evidence="15" key="3">
    <citation type="submission" date="2025-08" db="UniProtKB">
        <authorList>
            <consortium name="Ensembl"/>
        </authorList>
    </citation>
    <scope>IDENTIFICATION</scope>
</reference>
<evidence type="ECO:0000313" key="16">
    <source>
        <dbReference type="Proteomes" id="UP000008144"/>
    </source>
</evidence>
<evidence type="ECO:0000256" key="6">
    <source>
        <dbReference type="ARBA" id="ARBA00023002"/>
    </source>
</evidence>
<dbReference type="GO" id="GO:0003682">
    <property type="term" value="F:chromatin binding"/>
    <property type="evidence" value="ECO:0000318"/>
    <property type="project" value="GO_Central"/>
</dbReference>
<keyword evidence="5" id="KW-0223">Dioxygenase</keyword>
<keyword evidence="16" id="KW-1185">Reference proteome</keyword>
<dbReference type="Pfam" id="PF13621">
    <property type="entry name" value="Cupin_8"/>
    <property type="match status" value="1"/>
</dbReference>
<evidence type="ECO:0000256" key="1">
    <source>
        <dbReference type="ARBA" id="ARBA00001954"/>
    </source>
</evidence>
<dbReference type="AlphaFoldDB" id="H2XNI7"/>
<proteinExistence type="predicted"/>
<dbReference type="EMBL" id="EAAA01002234">
    <property type="status" value="NOT_ANNOTATED_CDS"/>
    <property type="molecule type" value="Genomic_DNA"/>
</dbReference>
<evidence type="ECO:0000313" key="15">
    <source>
        <dbReference type="Ensembl" id="ENSCINP00000031220.1"/>
    </source>
</evidence>
<dbReference type="InterPro" id="IPR056520">
    <property type="entry name" value="ARM_KDM8_N"/>
</dbReference>
<dbReference type="GeneTree" id="ENSGT00940000158074"/>
<keyword evidence="11" id="KW-0539">Nucleus</keyword>
<reference evidence="16" key="1">
    <citation type="journal article" date="2002" name="Science">
        <title>The draft genome of Ciona intestinalis: insights into chordate and vertebrate origins.</title>
        <authorList>
            <person name="Dehal P."/>
            <person name="Satou Y."/>
            <person name="Campbell R.K."/>
            <person name="Chapman J."/>
            <person name="Degnan B."/>
            <person name="De Tomaso A."/>
            <person name="Davidson B."/>
            <person name="Di Gregorio A."/>
            <person name="Gelpke M."/>
            <person name="Goodstein D.M."/>
            <person name="Harafuji N."/>
            <person name="Hastings K.E."/>
            <person name="Ho I."/>
            <person name="Hotta K."/>
            <person name="Huang W."/>
            <person name="Kawashima T."/>
            <person name="Lemaire P."/>
            <person name="Martinez D."/>
            <person name="Meinertzhagen I.A."/>
            <person name="Necula S."/>
            <person name="Nonaka M."/>
            <person name="Putnam N."/>
            <person name="Rash S."/>
            <person name="Saiga H."/>
            <person name="Satake M."/>
            <person name="Terry A."/>
            <person name="Yamada L."/>
            <person name="Wang H.G."/>
            <person name="Awazu S."/>
            <person name="Azumi K."/>
            <person name="Boore J."/>
            <person name="Branno M."/>
            <person name="Chin-Bow S."/>
            <person name="DeSantis R."/>
            <person name="Doyle S."/>
            <person name="Francino P."/>
            <person name="Keys D.N."/>
            <person name="Haga S."/>
            <person name="Hayashi H."/>
            <person name="Hino K."/>
            <person name="Imai K.S."/>
            <person name="Inaba K."/>
            <person name="Kano S."/>
            <person name="Kobayashi K."/>
            <person name="Kobayashi M."/>
            <person name="Lee B.I."/>
            <person name="Makabe K.W."/>
            <person name="Manohar C."/>
            <person name="Matassi G."/>
            <person name="Medina M."/>
            <person name="Mochizuki Y."/>
            <person name="Mount S."/>
            <person name="Morishita T."/>
            <person name="Miura S."/>
            <person name="Nakayama A."/>
            <person name="Nishizaka S."/>
            <person name="Nomoto H."/>
            <person name="Ohta F."/>
            <person name="Oishi K."/>
            <person name="Rigoutsos I."/>
            <person name="Sano M."/>
            <person name="Sasaki A."/>
            <person name="Sasakura Y."/>
            <person name="Shoguchi E."/>
            <person name="Shin-i T."/>
            <person name="Spagnuolo A."/>
            <person name="Stainier D."/>
            <person name="Suzuki M.M."/>
            <person name="Tassy O."/>
            <person name="Takatori N."/>
            <person name="Tokuoka M."/>
            <person name="Yagi K."/>
            <person name="Yoshizaki F."/>
            <person name="Wada S."/>
            <person name="Zhang C."/>
            <person name="Hyatt P.D."/>
            <person name="Larimer F."/>
            <person name="Detter C."/>
            <person name="Doggett N."/>
            <person name="Glavina T."/>
            <person name="Hawkins T."/>
            <person name="Richardson P."/>
            <person name="Lucas S."/>
            <person name="Kohara Y."/>
            <person name="Levine M."/>
            <person name="Satoh N."/>
            <person name="Rokhsar D.S."/>
        </authorList>
    </citation>
    <scope>NUCLEOTIDE SEQUENCE [LARGE SCALE GENOMIC DNA]</scope>
</reference>
<comment type="subcellular location">
    <subcellularLocation>
        <location evidence="2">Nucleus</location>
    </subcellularLocation>
</comment>
<reference evidence="15" key="2">
    <citation type="journal article" date="2008" name="Genome Biol.">
        <title>Improved genome assembly and evidence-based global gene model set for the chordate Ciona intestinalis: new insight into intron and operon populations.</title>
        <authorList>
            <person name="Satou Y."/>
            <person name="Mineta K."/>
            <person name="Ogasawara M."/>
            <person name="Sasakura Y."/>
            <person name="Shoguchi E."/>
            <person name="Ueno K."/>
            <person name="Yamada L."/>
            <person name="Matsumoto J."/>
            <person name="Wasserscheid J."/>
            <person name="Dewar K."/>
            <person name="Wiley G.B."/>
            <person name="Macmil S.L."/>
            <person name="Roe B.A."/>
            <person name="Zeller R.W."/>
            <person name="Hastings K.E."/>
            <person name="Lemaire P."/>
            <person name="Lindquist E."/>
            <person name="Endo T."/>
            <person name="Hotta K."/>
            <person name="Inaba K."/>
        </authorList>
    </citation>
    <scope>NUCLEOTIDE SEQUENCE [LARGE SCALE GENOMIC DNA]</scope>
    <source>
        <strain evidence="15">wild type</strain>
    </source>
</reference>
<evidence type="ECO:0000256" key="2">
    <source>
        <dbReference type="ARBA" id="ARBA00004123"/>
    </source>
</evidence>
<dbReference type="InterPro" id="IPR003347">
    <property type="entry name" value="JmjC_dom"/>
</dbReference>
<dbReference type="Proteomes" id="UP000008144">
    <property type="component" value="Chromosome 5"/>
</dbReference>
<keyword evidence="12" id="KW-0131">Cell cycle</keyword>
<dbReference type="PANTHER" id="PTHR12461">
    <property type="entry name" value="HYPOXIA-INDUCIBLE FACTOR 1 ALPHA INHIBITOR-RELATED"/>
    <property type="match status" value="1"/>
</dbReference>
<evidence type="ECO:0000256" key="12">
    <source>
        <dbReference type="ARBA" id="ARBA00023306"/>
    </source>
</evidence>
<name>H2XNI7_CIOIN</name>
<evidence type="ECO:0000256" key="3">
    <source>
        <dbReference type="ARBA" id="ARBA00022723"/>
    </source>
</evidence>
<keyword evidence="10" id="KW-0804">Transcription</keyword>
<dbReference type="GO" id="GO:0048511">
    <property type="term" value="P:rhythmic process"/>
    <property type="evidence" value="ECO:0007669"/>
    <property type="project" value="UniProtKB-KW"/>
</dbReference>
<dbReference type="Ensembl" id="ENSCINT00000034462.1">
    <property type="protein sequence ID" value="ENSCINP00000031220.1"/>
    <property type="gene ID" value="ENSCING00000021810.1"/>
</dbReference>
<evidence type="ECO:0000256" key="11">
    <source>
        <dbReference type="ARBA" id="ARBA00023242"/>
    </source>
</evidence>
<keyword evidence="6" id="KW-0560">Oxidoreductase</keyword>
<evidence type="ECO:0000256" key="8">
    <source>
        <dbReference type="ARBA" id="ARBA00023015"/>
    </source>
</evidence>
<keyword evidence="7" id="KW-0408">Iron</keyword>
<dbReference type="OMA" id="KASYQEC"/>
<dbReference type="PROSITE" id="PS51184">
    <property type="entry name" value="JMJC"/>
    <property type="match status" value="1"/>
</dbReference>
<dbReference type="STRING" id="7719.ENSCINP00000031220"/>
<dbReference type="InterPro" id="IPR041667">
    <property type="entry name" value="Cupin_8"/>
</dbReference>
<keyword evidence="9" id="KW-0090">Biological rhythms</keyword>
<evidence type="ECO:0000256" key="9">
    <source>
        <dbReference type="ARBA" id="ARBA00023108"/>
    </source>
</evidence>
<evidence type="ECO:0000256" key="5">
    <source>
        <dbReference type="ARBA" id="ARBA00022964"/>
    </source>
</evidence>
<dbReference type="Pfam" id="PF24472">
    <property type="entry name" value="ARM_KDM8_N"/>
    <property type="match status" value="1"/>
</dbReference>
<dbReference type="GO" id="GO:0005634">
    <property type="term" value="C:nucleus"/>
    <property type="evidence" value="ECO:0000318"/>
    <property type="project" value="GO_Central"/>
</dbReference>
<keyword evidence="3" id="KW-0479">Metal-binding</keyword>
<dbReference type="SUPFAM" id="SSF51197">
    <property type="entry name" value="Clavaminate synthase-like"/>
    <property type="match status" value="1"/>
</dbReference>
<keyword evidence="8" id="KW-0805">Transcription regulation</keyword>
<evidence type="ECO:0000259" key="14">
    <source>
        <dbReference type="PROSITE" id="PS51184"/>
    </source>
</evidence>
<dbReference type="InParanoid" id="H2XNI7"/>